<evidence type="ECO:0000313" key="1">
    <source>
        <dbReference type="EMBL" id="BAW26679.1"/>
    </source>
</evidence>
<keyword evidence="1" id="KW-0614">Plasmid</keyword>
<organism evidence="1 2">
    <name type="scientific">Pseudomonas putida</name>
    <name type="common">Arthrobacter siderocapsulatus</name>
    <dbReference type="NCBI Taxonomy" id="303"/>
    <lineage>
        <taxon>Bacteria</taxon>
        <taxon>Pseudomonadati</taxon>
        <taxon>Pseudomonadota</taxon>
        <taxon>Gammaproteobacteria</taxon>
        <taxon>Pseudomonadales</taxon>
        <taxon>Pseudomonadaceae</taxon>
        <taxon>Pseudomonas</taxon>
    </lineage>
</organism>
<evidence type="ECO:0000313" key="2">
    <source>
        <dbReference type="Proteomes" id="UP000218731"/>
    </source>
</evidence>
<gene>
    <name evidence="1" type="ORF">KF715C_pA1740</name>
</gene>
<proteinExistence type="predicted"/>
<sequence length="77" mass="8645">MKGGAVNECPLPCNCTHWLAEWVLVFGLRHHVWLLVKGFRFMESSSGQGRCVTAARANKLKIVKAMVVKWAARSQAY</sequence>
<protein>
    <submittedName>
        <fullName evidence="1">Uncharacterized protein</fullName>
    </submittedName>
</protein>
<accession>A0A1L7NMH9</accession>
<dbReference type="Proteomes" id="UP000218731">
    <property type="component" value="Plasmid pKF715A"/>
</dbReference>
<dbReference type="EMBL" id="AP015030">
    <property type="protein sequence ID" value="BAW26679.1"/>
    <property type="molecule type" value="Genomic_DNA"/>
</dbReference>
<name>A0A1L7NMH9_PSEPU</name>
<reference evidence="1 2" key="1">
    <citation type="submission" date="2015-11" db="EMBL/GenBank/DDBJ databases">
        <title>Complete genome sequencing of a biphenyl-degrading bacterium, Pseudomonas putida KF715 (=NBRC110667).</title>
        <authorList>
            <person name="Suenaga H."/>
            <person name="Fujihara N."/>
            <person name="Watanabe T."/>
            <person name="Hirose J."/>
            <person name="Kimura N."/>
            <person name="Yamazoe A."/>
            <person name="Hosoyama A."/>
            <person name="Shimodaira J."/>
            <person name="Furukawa K."/>
        </authorList>
    </citation>
    <scope>NUCLEOTIDE SEQUENCE [LARGE SCALE GENOMIC DNA]</scope>
    <source>
        <strain evidence="1 2">KF715</strain>
        <plasmid evidence="2">Plasmid pkf715a dna</plasmid>
    </source>
</reference>
<dbReference type="AlphaFoldDB" id="A0A1L7NMH9"/>
<geneLocation type="plasmid" evidence="2">
    <name>pkf715a dna</name>
</geneLocation>